<reference evidence="2 3" key="1">
    <citation type="submission" date="2016-10" db="EMBL/GenBank/DDBJ databases">
        <authorList>
            <person name="de Groot N.N."/>
        </authorList>
    </citation>
    <scope>NUCLEOTIDE SEQUENCE [LARGE SCALE GENOMIC DNA]</scope>
    <source>
        <strain evidence="2 3">DSM 22489</strain>
    </source>
</reference>
<organism evidence="2 3">
    <name type="scientific">Bryocella elongata</name>
    <dbReference type="NCBI Taxonomy" id="863522"/>
    <lineage>
        <taxon>Bacteria</taxon>
        <taxon>Pseudomonadati</taxon>
        <taxon>Acidobacteriota</taxon>
        <taxon>Terriglobia</taxon>
        <taxon>Terriglobales</taxon>
        <taxon>Acidobacteriaceae</taxon>
        <taxon>Bryocella</taxon>
    </lineage>
</organism>
<sequence length="91" mass="9597">MHAGPRAKGMSMSMSKGVSSAQRKGLLIIGSVVAMSGVAASLGQKFPLVVWLYGAYLLCAFGYVVVQLVKVKRLQKRRKSLSAATGRGGRA</sequence>
<feature type="transmembrane region" description="Helical" evidence="1">
    <location>
        <begin position="50"/>
        <end position="69"/>
    </location>
</feature>
<gene>
    <name evidence="2" type="ORF">SAMN05421819_1529</name>
</gene>
<keyword evidence="3" id="KW-1185">Reference proteome</keyword>
<dbReference type="AlphaFoldDB" id="A0A1H5WDG0"/>
<dbReference type="EMBL" id="FNVA01000002">
    <property type="protein sequence ID" value="SEF97408.1"/>
    <property type="molecule type" value="Genomic_DNA"/>
</dbReference>
<evidence type="ECO:0000256" key="1">
    <source>
        <dbReference type="SAM" id="Phobius"/>
    </source>
</evidence>
<accession>A0A1H5WDG0</accession>
<keyword evidence="1" id="KW-0812">Transmembrane</keyword>
<protein>
    <submittedName>
        <fullName evidence="2">Uncharacterized protein</fullName>
    </submittedName>
</protein>
<evidence type="ECO:0000313" key="2">
    <source>
        <dbReference type="EMBL" id="SEF97408.1"/>
    </source>
</evidence>
<evidence type="ECO:0000313" key="3">
    <source>
        <dbReference type="Proteomes" id="UP000236728"/>
    </source>
</evidence>
<keyword evidence="1" id="KW-1133">Transmembrane helix</keyword>
<keyword evidence="1" id="KW-0472">Membrane</keyword>
<dbReference type="Proteomes" id="UP000236728">
    <property type="component" value="Unassembled WGS sequence"/>
</dbReference>
<proteinExistence type="predicted"/>
<name>A0A1H5WDG0_9BACT</name>